<accession>F5T2G6</accession>
<dbReference type="EMBL" id="AFIG01000003">
    <property type="protein sequence ID" value="EGL53512.1"/>
    <property type="molecule type" value="Genomic_DNA"/>
</dbReference>
<reference evidence="1 2" key="1">
    <citation type="journal article" date="2011" name="J. Bacteriol.">
        <title>Draft genome sequence of Methylophaga aminisulfidivorans MP T.</title>
        <authorList>
            <person name="Han G.H."/>
            <person name="Kim W."/>
            <person name="Chun J."/>
            <person name="Kim S.W."/>
        </authorList>
    </citation>
    <scope>NUCLEOTIDE SEQUENCE [LARGE SCALE GENOMIC DNA]</scope>
    <source>
        <strain evidence="2">MP(T)</strain>
    </source>
</reference>
<evidence type="ECO:0000313" key="1">
    <source>
        <dbReference type="EMBL" id="EGL53512.1"/>
    </source>
</evidence>
<proteinExistence type="predicted"/>
<protein>
    <submittedName>
        <fullName evidence="1">Uncharacterized protein</fullName>
    </submittedName>
</protein>
<name>F5T2G6_9GAMM</name>
<dbReference type="RefSeq" id="WP_007146762.1">
    <property type="nucleotide sequence ID" value="NZ_AFIG01000003.1"/>
</dbReference>
<organism evidence="1 2">
    <name type="scientific">Methylophaga aminisulfidivorans MP</name>
    <dbReference type="NCBI Taxonomy" id="1026882"/>
    <lineage>
        <taxon>Bacteria</taxon>
        <taxon>Pseudomonadati</taxon>
        <taxon>Pseudomonadota</taxon>
        <taxon>Gammaproteobacteria</taxon>
        <taxon>Thiotrichales</taxon>
        <taxon>Piscirickettsiaceae</taxon>
        <taxon>Methylophaga</taxon>
    </lineage>
</organism>
<gene>
    <name evidence="1" type="ORF">MAMP_01200</name>
</gene>
<dbReference type="Proteomes" id="UP000003544">
    <property type="component" value="Unassembled WGS sequence"/>
</dbReference>
<keyword evidence="2" id="KW-1185">Reference proteome</keyword>
<comment type="caution">
    <text evidence="1">The sequence shown here is derived from an EMBL/GenBank/DDBJ whole genome shotgun (WGS) entry which is preliminary data.</text>
</comment>
<sequence>MPYNPDYEWAVLLGRSLVKKAISKLDDDEAGDSKEVSESFLQEEALNKLRALLPSSNLKNKEFSIRDDLGFESSKNPCADIVIFNPWENPENKNVYTIAEIKRSYERSSNKKEVIQDIARLAVLAKRRSVSTYLFLCGRDVNISKLFNTSVNKYISQDSISPAIQVGSKVLFDDLDSSYIDALTKAGVKKVKTKLLQPFSLDGYSSYVWRVQSQEDETIRDKITCWIYESKI</sequence>
<dbReference type="AlphaFoldDB" id="F5T2G6"/>
<evidence type="ECO:0000313" key="2">
    <source>
        <dbReference type="Proteomes" id="UP000003544"/>
    </source>
</evidence>